<keyword evidence="4" id="KW-1185">Reference proteome</keyword>
<gene>
    <name evidence="3" type="ORF">LS65_001675</name>
</gene>
<evidence type="ECO:0000259" key="1">
    <source>
        <dbReference type="Pfam" id="PF00675"/>
    </source>
</evidence>
<dbReference type="STRING" id="425400.LS65_03965"/>
<dbReference type="PANTHER" id="PTHR11851:SF225">
    <property type="entry name" value="NON-PEPTIDASE HOMOLOG YMXG"/>
    <property type="match status" value="1"/>
</dbReference>
<dbReference type="EMBL" id="JRMQ02000002">
    <property type="protein sequence ID" value="TLE02939.1"/>
    <property type="molecule type" value="Genomic_DNA"/>
</dbReference>
<evidence type="ECO:0000313" key="3">
    <source>
        <dbReference type="EMBL" id="TLE02939.1"/>
    </source>
</evidence>
<dbReference type="Proteomes" id="UP000029707">
    <property type="component" value="Unassembled WGS sequence"/>
</dbReference>
<dbReference type="GO" id="GO:0046872">
    <property type="term" value="F:metal ion binding"/>
    <property type="evidence" value="ECO:0007669"/>
    <property type="project" value="InterPro"/>
</dbReference>
<evidence type="ECO:0000259" key="2">
    <source>
        <dbReference type="Pfam" id="PF05193"/>
    </source>
</evidence>
<dbReference type="Gene3D" id="3.30.830.10">
    <property type="entry name" value="Metalloenzyme, LuxS/M16 peptidase-like"/>
    <property type="match status" value="2"/>
</dbReference>
<dbReference type="AlphaFoldDB" id="A0A4U8TSE2"/>
<dbReference type="PANTHER" id="PTHR11851">
    <property type="entry name" value="METALLOPROTEASE"/>
    <property type="match status" value="1"/>
</dbReference>
<sequence>MLCIGGNMSAQDKHTGHIDSKSTAQTSVKVDFIEINKVQVPFIFEKSKNLPVGSVQLVFVGGSADTNIAGLAKVSAKILNEGTRELGNVAFANRLESKAIRLYANAGLQTLGFDMSYLKEFEDESFSLLAMLLKDPNLTQQSLDKIKTLTLSQIARNESDFDDVAEENLNKILFKNTPLAIPLLGEKASIESITLKDAEAFLAKNLVLHRLIIIAGGDIQEEKLRANLINTLQSLPLGEAKQRLQLKASKEIDSIIVKKPTEQAFIYFGAPFDVVDKEKNYIAKVMSFILGGSGFGSRIMEEVRVKRGLAYSASLSISVGGVADYASGHLQTKLENKDEAIQVVKEVLNDFITNGATQEELDAAKAFLQGSEPLREERLSQRLNATFINYFRGLPLDYHKQELQRIGDLSLEELNSYIKSHKEILQMSFSIVE</sequence>
<reference evidence="3 4" key="1">
    <citation type="journal article" date="2014" name="Genome Announc.">
        <title>Draft genome sequences of eight enterohepatic helicobacter species isolated from both laboratory and wild rodents.</title>
        <authorList>
            <person name="Sheh A."/>
            <person name="Shen Z."/>
            <person name="Fox J.G."/>
        </authorList>
    </citation>
    <scope>NUCLEOTIDE SEQUENCE [LARGE SCALE GENOMIC DNA]</scope>
    <source>
        <strain evidence="3 4">MIT 01-6451</strain>
    </source>
</reference>
<organism evidence="3 4">
    <name type="scientific">Helicobacter japonicus</name>
    <dbReference type="NCBI Taxonomy" id="425400"/>
    <lineage>
        <taxon>Bacteria</taxon>
        <taxon>Pseudomonadati</taxon>
        <taxon>Campylobacterota</taxon>
        <taxon>Epsilonproteobacteria</taxon>
        <taxon>Campylobacterales</taxon>
        <taxon>Helicobacteraceae</taxon>
        <taxon>Helicobacter</taxon>
    </lineage>
</organism>
<dbReference type="Pfam" id="PF00675">
    <property type="entry name" value="Peptidase_M16"/>
    <property type="match status" value="1"/>
</dbReference>
<dbReference type="OrthoDB" id="9811314at2"/>
<comment type="caution">
    <text evidence="3">The sequence shown here is derived from an EMBL/GenBank/DDBJ whole genome shotgun (WGS) entry which is preliminary data.</text>
</comment>
<dbReference type="InterPro" id="IPR007863">
    <property type="entry name" value="Peptidase_M16_C"/>
</dbReference>
<name>A0A4U8TSE2_9HELI</name>
<feature type="domain" description="Peptidase M16 C-terminal" evidence="2">
    <location>
        <begin position="192"/>
        <end position="366"/>
    </location>
</feature>
<dbReference type="InterPro" id="IPR011249">
    <property type="entry name" value="Metalloenz_LuxS/M16"/>
</dbReference>
<dbReference type="SUPFAM" id="SSF63411">
    <property type="entry name" value="LuxS/MPP-like metallohydrolase"/>
    <property type="match status" value="2"/>
</dbReference>
<dbReference type="InterPro" id="IPR050361">
    <property type="entry name" value="MPP/UQCRC_Complex"/>
</dbReference>
<dbReference type="InterPro" id="IPR011765">
    <property type="entry name" value="Pept_M16_N"/>
</dbReference>
<protein>
    <submittedName>
        <fullName evidence="3">Insulinase family protein</fullName>
    </submittedName>
</protein>
<accession>A0A4U8TSE2</accession>
<proteinExistence type="predicted"/>
<feature type="domain" description="Peptidase M16 N-terminal" evidence="1">
    <location>
        <begin position="46"/>
        <end position="185"/>
    </location>
</feature>
<dbReference type="Pfam" id="PF05193">
    <property type="entry name" value="Peptidase_M16_C"/>
    <property type="match status" value="1"/>
</dbReference>
<evidence type="ECO:0000313" key="4">
    <source>
        <dbReference type="Proteomes" id="UP000029707"/>
    </source>
</evidence>